<dbReference type="Gene3D" id="1.20.1250.20">
    <property type="entry name" value="MFS general substrate transporter like domains"/>
    <property type="match status" value="1"/>
</dbReference>
<evidence type="ECO:0000256" key="1">
    <source>
        <dbReference type="SAM" id="Phobius"/>
    </source>
</evidence>
<dbReference type="AlphaFoldDB" id="A0A183FWB2"/>
<keyword evidence="3" id="KW-1185">Reference proteome</keyword>
<gene>
    <name evidence="2" type="ORF">HPBE_LOCUS12705</name>
</gene>
<protein>
    <submittedName>
        <fullName evidence="4">MFS domain-containing protein</fullName>
    </submittedName>
</protein>
<dbReference type="Proteomes" id="UP000050761">
    <property type="component" value="Unassembled WGS sequence"/>
</dbReference>
<sequence>MPLWSRISPFSHTSERNRSILEALRSDLRISDKTTIGTNIYFISYLIAYNSISVTWEPCYLGAAELMPTEVRAKSTAALNIVSRVSNIFAVALMKTRWEPGILITVLGSNIFSFIVAFLLLKVLFQICERLLANAYWIIRIYS</sequence>
<dbReference type="OrthoDB" id="10560564at2759"/>
<proteinExistence type="predicted"/>
<accession>A0A183FWB2</accession>
<keyword evidence="1" id="KW-0472">Membrane</keyword>
<accession>A0A3P8DAC4</accession>
<dbReference type="WBParaSite" id="HPBE_0001270401-mRNA-1">
    <property type="protein sequence ID" value="HPBE_0001270401-mRNA-1"/>
    <property type="gene ID" value="HPBE_0001270401"/>
</dbReference>
<name>A0A183FWB2_HELPZ</name>
<keyword evidence="1" id="KW-0812">Transmembrane</keyword>
<evidence type="ECO:0000313" key="3">
    <source>
        <dbReference type="Proteomes" id="UP000050761"/>
    </source>
</evidence>
<dbReference type="InterPro" id="IPR036259">
    <property type="entry name" value="MFS_trans_sf"/>
</dbReference>
<keyword evidence="1" id="KW-1133">Transmembrane helix</keyword>
<organism evidence="3 4">
    <name type="scientific">Heligmosomoides polygyrus</name>
    <name type="common">Parasitic roundworm</name>
    <dbReference type="NCBI Taxonomy" id="6339"/>
    <lineage>
        <taxon>Eukaryota</taxon>
        <taxon>Metazoa</taxon>
        <taxon>Ecdysozoa</taxon>
        <taxon>Nematoda</taxon>
        <taxon>Chromadorea</taxon>
        <taxon>Rhabditida</taxon>
        <taxon>Rhabditina</taxon>
        <taxon>Rhabditomorpha</taxon>
        <taxon>Strongyloidea</taxon>
        <taxon>Heligmosomidae</taxon>
        <taxon>Heligmosomoides</taxon>
    </lineage>
</organism>
<dbReference type="EMBL" id="UZAH01027603">
    <property type="protein sequence ID" value="VDO93265.1"/>
    <property type="molecule type" value="Genomic_DNA"/>
</dbReference>
<reference evidence="4" key="2">
    <citation type="submission" date="2019-09" db="UniProtKB">
        <authorList>
            <consortium name="WormBaseParasite"/>
        </authorList>
    </citation>
    <scope>IDENTIFICATION</scope>
</reference>
<evidence type="ECO:0000313" key="4">
    <source>
        <dbReference type="WBParaSite" id="HPBE_0001270401-mRNA-1"/>
    </source>
</evidence>
<reference evidence="2 3" key="1">
    <citation type="submission" date="2018-11" db="EMBL/GenBank/DDBJ databases">
        <authorList>
            <consortium name="Pathogen Informatics"/>
        </authorList>
    </citation>
    <scope>NUCLEOTIDE SEQUENCE [LARGE SCALE GENOMIC DNA]</scope>
</reference>
<feature type="transmembrane region" description="Helical" evidence="1">
    <location>
        <begin position="100"/>
        <end position="121"/>
    </location>
</feature>
<evidence type="ECO:0000313" key="2">
    <source>
        <dbReference type="EMBL" id="VDO93265.1"/>
    </source>
</evidence>